<keyword evidence="3" id="KW-0926">Vacuole</keyword>
<dbReference type="EMBL" id="LVLJ01003929">
    <property type="protein sequence ID" value="OAE19132.1"/>
    <property type="molecule type" value="Genomic_DNA"/>
</dbReference>
<keyword evidence="10" id="KW-1185">Reference proteome</keyword>
<evidence type="ECO:0000256" key="5">
    <source>
        <dbReference type="ARBA" id="ARBA00023136"/>
    </source>
</evidence>
<keyword evidence="6" id="KW-0449">Lipoprotein</keyword>
<dbReference type="InterPro" id="IPR011989">
    <property type="entry name" value="ARM-like"/>
</dbReference>
<dbReference type="SUPFAM" id="SSF48371">
    <property type="entry name" value="ARM repeat"/>
    <property type="match status" value="1"/>
</dbReference>
<dbReference type="AlphaFoldDB" id="A0A176VFH6"/>
<dbReference type="PANTHER" id="PTHR47249">
    <property type="entry name" value="VACUOLAR PROTEIN 8"/>
    <property type="match status" value="1"/>
</dbReference>
<evidence type="ECO:0000313" key="9">
    <source>
        <dbReference type="EMBL" id="OAE19132.1"/>
    </source>
</evidence>
<dbReference type="InterPro" id="IPR000225">
    <property type="entry name" value="Armadillo"/>
</dbReference>
<evidence type="ECO:0000256" key="6">
    <source>
        <dbReference type="ARBA" id="ARBA00023288"/>
    </source>
</evidence>
<keyword evidence="4" id="KW-0677">Repeat</keyword>
<dbReference type="GO" id="GO:0071562">
    <property type="term" value="P:nucleus-vacuole junction assembly"/>
    <property type="evidence" value="ECO:0007669"/>
    <property type="project" value="InterPro"/>
</dbReference>
<comment type="caution">
    <text evidence="9">The sequence shown here is derived from an EMBL/GenBank/DDBJ whole genome shotgun (WGS) entry which is preliminary data.</text>
</comment>
<organism evidence="9 10">
    <name type="scientific">Marchantia polymorpha subsp. ruderalis</name>
    <dbReference type="NCBI Taxonomy" id="1480154"/>
    <lineage>
        <taxon>Eukaryota</taxon>
        <taxon>Viridiplantae</taxon>
        <taxon>Streptophyta</taxon>
        <taxon>Embryophyta</taxon>
        <taxon>Marchantiophyta</taxon>
        <taxon>Marchantiopsida</taxon>
        <taxon>Marchantiidae</taxon>
        <taxon>Marchantiales</taxon>
        <taxon>Marchantiaceae</taxon>
        <taxon>Marchantia</taxon>
    </lineage>
</organism>
<comment type="similarity">
    <text evidence="2">Belongs to the beta-catenin family.</text>
</comment>
<dbReference type="InterPro" id="IPR016024">
    <property type="entry name" value="ARM-type_fold"/>
</dbReference>
<dbReference type="Proteomes" id="UP000077202">
    <property type="component" value="Unassembled WGS sequence"/>
</dbReference>
<dbReference type="GO" id="GO:0005774">
    <property type="term" value="C:vacuolar membrane"/>
    <property type="evidence" value="ECO:0007669"/>
    <property type="project" value="UniProtKB-SubCell"/>
</dbReference>
<feature type="region of interest" description="Disordered" evidence="8">
    <location>
        <begin position="433"/>
        <end position="455"/>
    </location>
</feature>
<evidence type="ECO:0000256" key="8">
    <source>
        <dbReference type="SAM" id="MobiDB-lite"/>
    </source>
</evidence>
<evidence type="ECO:0000256" key="7">
    <source>
        <dbReference type="ARBA" id="ARBA00026209"/>
    </source>
</evidence>
<evidence type="ECO:0000256" key="2">
    <source>
        <dbReference type="ARBA" id="ARBA00005462"/>
    </source>
</evidence>
<name>A0A176VFH6_MARPO</name>
<feature type="compositionally biased region" description="Basic and acidic residues" evidence="8">
    <location>
        <begin position="20"/>
        <end position="29"/>
    </location>
</feature>
<dbReference type="SMART" id="SM00185">
    <property type="entry name" value="ARM"/>
    <property type="match status" value="5"/>
</dbReference>
<feature type="region of interest" description="Disordered" evidence="8">
    <location>
        <begin position="1"/>
        <end position="34"/>
    </location>
</feature>
<evidence type="ECO:0000313" key="10">
    <source>
        <dbReference type="Proteomes" id="UP000077202"/>
    </source>
</evidence>
<feature type="compositionally biased region" description="Polar residues" evidence="8">
    <location>
        <begin position="1"/>
        <end position="14"/>
    </location>
</feature>
<evidence type="ECO:0000256" key="4">
    <source>
        <dbReference type="ARBA" id="ARBA00022737"/>
    </source>
</evidence>
<evidence type="ECO:0000256" key="3">
    <source>
        <dbReference type="ARBA" id="ARBA00022554"/>
    </source>
</evidence>
<protein>
    <recommendedName>
        <fullName evidence="7">Vacuolar protein 8</fullName>
    </recommendedName>
</protein>
<reference evidence="9" key="1">
    <citation type="submission" date="2016-03" db="EMBL/GenBank/DDBJ databases">
        <title>Mechanisms controlling the formation of the plant cell surface in tip-growing cells are functionally conserved among land plants.</title>
        <authorList>
            <person name="Honkanen S."/>
            <person name="Jones V.A."/>
            <person name="Morieri G."/>
            <person name="Champion C."/>
            <person name="Hetherington A.J."/>
            <person name="Kelly S."/>
            <person name="Saint-Marcoux D."/>
            <person name="Proust H."/>
            <person name="Prescott H."/>
            <person name="Dolan L."/>
        </authorList>
    </citation>
    <scope>NUCLEOTIDE SEQUENCE [LARGE SCALE GENOMIC DNA]</scope>
    <source>
        <tissue evidence="9">Whole gametophyte</tissue>
    </source>
</reference>
<evidence type="ECO:0000256" key="1">
    <source>
        <dbReference type="ARBA" id="ARBA00004592"/>
    </source>
</evidence>
<dbReference type="GO" id="GO:0043495">
    <property type="term" value="F:protein-membrane adaptor activity"/>
    <property type="evidence" value="ECO:0007669"/>
    <property type="project" value="InterPro"/>
</dbReference>
<comment type="subcellular location">
    <subcellularLocation>
        <location evidence="1">Vacuole membrane</location>
        <topology evidence="1">Lipid-anchor</topology>
    </subcellularLocation>
</comment>
<accession>A0A176VFH6</accession>
<keyword evidence="5" id="KW-0472">Membrane</keyword>
<dbReference type="Gene3D" id="1.25.10.10">
    <property type="entry name" value="Leucine-rich Repeat Variant"/>
    <property type="match status" value="3"/>
</dbReference>
<sequence>MSTGRPCTTAPSEQQDPEDSIAREGERFRADKKRARGGWASLSGVEHGMILLAAEEDEILSQSPRSRCMSSSVSDLIETTRGGLMEGESNPRVVLLNDWRGTVVGLAYDSDSHEAREASPIFTLEHRYTNLQDSGSGVTGVAGGLSADSQQQRSSTDGAFPRVASHVLERLMLVARKCLFKTTVEEHVEKLFADDVHTKERAACALADLSLTSREHKLKITETPRALEGLVNLLQLNSAGMTHHEVQCAKAQTEATRALVSLACEQENRWIISEYPFALTGLVKVLLTNCDPEARKWAAQALGNLCTHSREVRLKIGEVPNALAGLVRLVNKDKVDSVREQAARTLAILMKGQQENKEKIAKIPHAVASLVRLLAPHESLGAQRMGALALASLNYSEDILLEIANTPGAVTALVGLLSADERARHKLEYAATAAAGSSTRAHHGNRRKAVEDDEAPPDKLATLVGVLVNQENPNSQKRTAIALANIYLREKVFSLMTGTVGLGCSRRGMNPVEHMAHFEGGSLNMEDRAVNVLHFLAAAREKKMLMSEYPNAMIGSVGPLPKEGNRDSPTCAFGAMALASLARAHRNRRKIAECPGALAGLVKLLGKTECSIAQAHAACALANIAHGDRQIQYTITRVPNSNVVAALVRMLFKRESHYVQAQAARALACLASVRDRDNNLVIIAKYPNIMTDLSRLLFQSDVPSVQEEAAWALVNIGHRHLGH</sequence>
<dbReference type="InterPro" id="IPR045156">
    <property type="entry name" value="Vac8"/>
</dbReference>
<dbReference type="PANTHER" id="PTHR47249:SF1">
    <property type="entry name" value="VACUOLAR PROTEIN 8"/>
    <property type="match status" value="1"/>
</dbReference>
<dbReference type="Pfam" id="PF00514">
    <property type="entry name" value="Arm"/>
    <property type="match status" value="1"/>
</dbReference>
<proteinExistence type="inferred from homology"/>
<feature type="region of interest" description="Disordered" evidence="8">
    <location>
        <begin position="139"/>
        <end position="158"/>
    </location>
</feature>
<gene>
    <name evidence="9" type="ORF">AXG93_2062s1430</name>
</gene>
<feature type="compositionally biased region" description="Polar residues" evidence="8">
    <location>
        <begin position="147"/>
        <end position="157"/>
    </location>
</feature>